<dbReference type="Gene3D" id="3.40.50.720">
    <property type="entry name" value="NAD(P)-binding Rossmann-like Domain"/>
    <property type="match status" value="2"/>
</dbReference>
<sequence>MANAVSVFWKLMFGTSKSHHQHSRWRVPVDSAMQASGTVFLVLRRMRIPLILIIVIFAVSTLGLTLMPGEDGDGNPTRMSFFHSFYVMSYTATTIGFGELPHEFTEAQRLWVTISILFSVIGWAYALGSLLTLIQDRTFRRALSLQHFTRKVKRMREPFLLLAGYGQTGRRVGQTFDSLGRRFVVVDASEENMEALDLEAYRFDVPGLAADARSPDYLGIAGLGHTSCEAVLAMTNDDEVNLAITMAAALLRPDLPVIARTVSPAIEHRMKALGTPTVINPFDRFGDHLRLALRAPATHQLLTWLERGPGAELPRRGQPPTQGRWVLCGYGRFGRELAEDLRAEGLTITVIDPVAGPNGNDLVVVGDGSDPEVMARAHLESAVGFVAGTDNDTTNLSLIAAARRINPNLYVAARQNRPANHALFSALEPDSLLVLAEVVAQEVYVKLSTPLLWRFLQEVPAQGEDWASSVIDRLHRRCGRSLQTLWTVRLEGGSPALGRWLNSGNARLGDLLRDPDDRAQTLTAAVLLLRRDDDVVLTPGDDHILAEGDEILLAGDPLARRELDTTLLVEGVLSYVVTGDYVPSSWVWRKLRRRRVREI</sequence>
<feature type="transmembrane region" description="Helical" evidence="2">
    <location>
        <begin position="110"/>
        <end position="134"/>
    </location>
</feature>
<dbReference type="SUPFAM" id="SSF81324">
    <property type="entry name" value="Voltage-gated potassium channels"/>
    <property type="match status" value="1"/>
</dbReference>
<keyword evidence="2" id="KW-1133">Transmembrane helix</keyword>
<dbReference type="InterPro" id="IPR036291">
    <property type="entry name" value="NAD(P)-bd_dom_sf"/>
</dbReference>
<keyword evidence="5" id="KW-1185">Reference proteome</keyword>
<name>A0A8J4EBL3_9ACTN</name>
<dbReference type="Pfam" id="PF07885">
    <property type="entry name" value="Ion_trans_2"/>
    <property type="match status" value="1"/>
</dbReference>
<protein>
    <recommendedName>
        <fullName evidence="3">RCK N-terminal domain-containing protein</fullName>
    </recommendedName>
</protein>
<feature type="transmembrane region" description="Helical" evidence="2">
    <location>
        <begin position="48"/>
        <end position="67"/>
    </location>
</feature>
<dbReference type="Gene3D" id="1.10.287.70">
    <property type="match status" value="1"/>
</dbReference>
<dbReference type="SUPFAM" id="SSF51735">
    <property type="entry name" value="NAD(P)-binding Rossmann-fold domains"/>
    <property type="match status" value="2"/>
</dbReference>
<dbReference type="GO" id="GO:0006813">
    <property type="term" value="P:potassium ion transport"/>
    <property type="evidence" value="ECO:0007669"/>
    <property type="project" value="InterPro"/>
</dbReference>
<gene>
    <name evidence="4" type="ORF">Voc01_037480</name>
</gene>
<dbReference type="EMBL" id="BOPH01000050">
    <property type="protein sequence ID" value="GIJ68831.1"/>
    <property type="molecule type" value="Genomic_DNA"/>
</dbReference>
<organism evidence="4 5">
    <name type="scientific">Virgisporangium ochraceum</name>
    <dbReference type="NCBI Taxonomy" id="65505"/>
    <lineage>
        <taxon>Bacteria</taxon>
        <taxon>Bacillati</taxon>
        <taxon>Actinomycetota</taxon>
        <taxon>Actinomycetes</taxon>
        <taxon>Micromonosporales</taxon>
        <taxon>Micromonosporaceae</taxon>
        <taxon>Virgisporangium</taxon>
    </lineage>
</organism>
<keyword evidence="2" id="KW-0472">Membrane</keyword>
<accession>A0A8J4EBL3</accession>
<dbReference type="PANTHER" id="PTHR43833">
    <property type="entry name" value="POTASSIUM CHANNEL PROTEIN 2-RELATED-RELATED"/>
    <property type="match status" value="1"/>
</dbReference>
<feature type="domain" description="RCK N-terminal" evidence="3">
    <location>
        <begin position="322"/>
        <end position="433"/>
    </location>
</feature>
<dbReference type="RefSeq" id="WP_203928774.1">
    <property type="nucleotide sequence ID" value="NZ_BOPH01000050.1"/>
</dbReference>
<keyword evidence="2" id="KW-0812">Transmembrane</keyword>
<evidence type="ECO:0000313" key="5">
    <source>
        <dbReference type="Proteomes" id="UP000635606"/>
    </source>
</evidence>
<feature type="transmembrane region" description="Helical" evidence="2">
    <location>
        <begin position="79"/>
        <end position="98"/>
    </location>
</feature>
<dbReference type="InterPro" id="IPR050721">
    <property type="entry name" value="Trk_Ktr_HKT_K-transport"/>
</dbReference>
<evidence type="ECO:0000313" key="4">
    <source>
        <dbReference type="EMBL" id="GIJ68831.1"/>
    </source>
</evidence>
<dbReference type="InterPro" id="IPR013099">
    <property type="entry name" value="K_chnl_dom"/>
</dbReference>
<feature type="domain" description="RCK N-terminal" evidence="3">
    <location>
        <begin position="156"/>
        <end position="280"/>
    </location>
</feature>
<proteinExistence type="predicted"/>
<reference evidence="4" key="1">
    <citation type="submission" date="2021-01" db="EMBL/GenBank/DDBJ databases">
        <title>Whole genome shotgun sequence of Virgisporangium ochraceum NBRC 16418.</title>
        <authorList>
            <person name="Komaki H."/>
            <person name="Tamura T."/>
        </authorList>
    </citation>
    <scope>NUCLEOTIDE SEQUENCE</scope>
    <source>
        <strain evidence="4">NBRC 16418</strain>
    </source>
</reference>
<evidence type="ECO:0000256" key="1">
    <source>
        <dbReference type="ARBA" id="ARBA00004651"/>
    </source>
</evidence>
<dbReference type="AlphaFoldDB" id="A0A8J4EBL3"/>
<dbReference type="PROSITE" id="PS51201">
    <property type="entry name" value="RCK_N"/>
    <property type="match status" value="2"/>
</dbReference>
<dbReference type="Proteomes" id="UP000635606">
    <property type="component" value="Unassembled WGS sequence"/>
</dbReference>
<evidence type="ECO:0000259" key="3">
    <source>
        <dbReference type="PROSITE" id="PS51201"/>
    </source>
</evidence>
<dbReference type="Pfam" id="PF02254">
    <property type="entry name" value="TrkA_N"/>
    <property type="match status" value="2"/>
</dbReference>
<evidence type="ECO:0000256" key="2">
    <source>
        <dbReference type="SAM" id="Phobius"/>
    </source>
</evidence>
<comment type="caution">
    <text evidence="4">The sequence shown here is derived from an EMBL/GenBank/DDBJ whole genome shotgun (WGS) entry which is preliminary data.</text>
</comment>
<dbReference type="GO" id="GO:0005886">
    <property type="term" value="C:plasma membrane"/>
    <property type="evidence" value="ECO:0007669"/>
    <property type="project" value="UniProtKB-SubCell"/>
</dbReference>
<dbReference type="InterPro" id="IPR003148">
    <property type="entry name" value="RCK_N"/>
</dbReference>
<comment type="subcellular location">
    <subcellularLocation>
        <location evidence="1">Cell membrane</location>
        <topology evidence="1">Multi-pass membrane protein</topology>
    </subcellularLocation>
</comment>